<dbReference type="Pfam" id="PF04082">
    <property type="entry name" value="Fungal_trans"/>
    <property type="match status" value="1"/>
</dbReference>
<evidence type="ECO:0000256" key="4">
    <source>
        <dbReference type="ARBA" id="ARBA00023015"/>
    </source>
</evidence>
<sequence length="610" mass="68694">MLQHNRQKRPTRPLRRGRPRAQVACISCKERKLKVGRIPDQSDAMMTCLVEDLSTKRHIPRNYLETLEERVEALEGLLQRESQAQPSQSGHRSREVDQGGTASSREDNDAPVDLVSKAGVLSLQASGSEPHYFGPSSMFSFSRVIHSCVRQVVNDKSAGEFDLGLGELSNSAVSPCRLPSYEVGLVLSNAYFENVHLQYPFLHEPTFRTWEKNAAGLDCACATPTELFFVNMASAQDRMDHLWTMNLSGLALRQCIELGYHRNVKKINVRTNLLKLELRKRAFWCAYQMDCAASVNVGLPLSLPIEEVDTEFPLDIDDANISQDGIQGLPRLSSGDPITTVSHALHQFRVRCLWARIYASLYSNAASKRHDEHTYQIELQKLRKELDDWMAVTPPEPRRANVPLTVFASMEDYRLTYNETIIFLYRRQLTSGVDVQEEVILECMQAAASICQSCKRLYIGKPINYTWTTLHVLFLAGLTYLHCLWSSSSARRAVKIDSVSRIFTTCTMLLAIMAERWEGAAPYRNLFEALSSRTMAMMVERNQDERSEALLAPSTPCDPAGANVEDLTQWASQIADTGMPDSFGSLLTGIVGDFGTEQEAQEFFDSLWNL</sequence>
<evidence type="ECO:0000256" key="3">
    <source>
        <dbReference type="ARBA" id="ARBA00022833"/>
    </source>
</evidence>
<accession>A0A8H6KSF2</accession>
<evidence type="ECO:0000256" key="8">
    <source>
        <dbReference type="SAM" id="MobiDB-lite"/>
    </source>
</evidence>
<feature type="region of interest" description="Disordered" evidence="8">
    <location>
        <begin position="80"/>
        <end position="110"/>
    </location>
</feature>
<evidence type="ECO:0000256" key="7">
    <source>
        <dbReference type="ARBA" id="ARBA00023242"/>
    </source>
</evidence>
<dbReference type="GO" id="GO:0005634">
    <property type="term" value="C:nucleus"/>
    <property type="evidence" value="ECO:0007669"/>
    <property type="project" value="UniProtKB-SubCell"/>
</dbReference>
<keyword evidence="7" id="KW-0539">Nucleus</keyword>
<dbReference type="PANTHER" id="PTHR47782:SF12">
    <property type="entry name" value="ZN(II)2CYS6 TRANSCRIPTION FACTOR (EUROFUNG)"/>
    <property type="match status" value="1"/>
</dbReference>
<dbReference type="GO" id="GO:0000981">
    <property type="term" value="F:DNA-binding transcription factor activity, RNA polymerase II-specific"/>
    <property type="evidence" value="ECO:0007669"/>
    <property type="project" value="TreeGrafter"/>
</dbReference>
<reference evidence="10" key="1">
    <citation type="journal article" date="2020" name="Phytopathology">
        <title>Genome Sequence Resources of Colletotrichum truncatum, C. plurivorum, C. musicola, and C. sojae: Four Species Pathogenic to Soybean (Glycine max).</title>
        <authorList>
            <person name="Rogerio F."/>
            <person name="Boufleur T.R."/>
            <person name="Ciampi-Guillardi M."/>
            <person name="Sukno S.A."/>
            <person name="Thon M.R."/>
            <person name="Massola Junior N.S."/>
            <person name="Baroncelli R."/>
        </authorList>
    </citation>
    <scope>NUCLEOTIDE SEQUENCE</scope>
    <source>
        <strain evidence="10">LFN00145</strain>
    </source>
</reference>
<feature type="compositionally biased region" description="Polar residues" evidence="8">
    <location>
        <begin position="80"/>
        <end position="90"/>
    </location>
</feature>
<dbReference type="AlphaFoldDB" id="A0A8H6KSF2"/>
<comment type="caution">
    <text evidence="10">The sequence shown here is derived from an EMBL/GenBank/DDBJ whole genome shotgun (WGS) entry which is preliminary data.</text>
</comment>
<evidence type="ECO:0000256" key="6">
    <source>
        <dbReference type="ARBA" id="ARBA00023163"/>
    </source>
</evidence>
<dbReference type="GO" id="GO:0006351">
    <property type="term" value="P:DNA-templated transcription"/>
    <property type="evidence" value="ECO:0007669"/>
    <property type="project" value="InterPro"/>
</dbReference>
<dbReference type="GO" id="GO:0045944">
    <property type="term" value="P:positive regulation of transcription by RNA polymerase II"/>
    <property type="evidence" value="ECO:0007669"/>
    <property type="project" value="TreeGrafter"/>
</dbReference>
<dbReference type="GO" id="GO:0008233">
    <property type="term" value="F:peptidase activity"/>
    <property type="evidence" value="ECO:0007669"/>
    <property type="project" value="UniProtKB-KW"/>
</dbReference>
<keyword evidence="10" id="KW-0378">Hydrolase</keyword>
<dbReference type="Proteomes" id="UP000654918">
    <property type="component" value="Unassembled WGS sequence"/>
</dbReference>
<evidence type="ECO:0000259" key="9">
    <source>
        <dbReference type="SMART" id="SM00906"/>
    </source>
</evidence>
<proteinExistence type="predicted"/>
<dbReference type="GO" id="GO:0043565">
    <property type="term" value="F:sequence-specific DNA binding"/>
    <property type="evidence" value="ECO:0007669"/>
    <property type="project" value="TreeGrafter"/>
</dbReference>
<dbReference type="SMART" id="SM00906">
    <property type="entry name" value="Fungal_trans"/>
    <property type="match status" value="1"/>
</dbReference>
<dbReference type="CDD" id="cd12148">
    <property type="entry name" value="fungal_TF_MHR"/>
    <property type="match status" value="1"/>
</dbReference>
<keyword evidence="11" id="KW-1185">Reference proteome</keyword>
<evidence type="ECO:0000256" key="5">
    <source>
        <dbReference type="ARBA" id="ARBA00023125"/>
    </source>
</evidence>
<evidence type="ECO:0000256" key="2">
    <source>
        <dbReference type="ARBA" id="ARBA00022723"/>
    </source>
</evidence>
<evidence type="ECO:0000313" key="11">
    <source>
        <dbReference type="Proteomes" id="UP000654918"/>
    </source>
</evidence>
<protein>
    <submittedName>
        <fullName evidence="10">Subtilisin-like protease</fullName>
    </submittedName>
</protein>
<keyword evidence="10" id="KW-0645">Protease</keyword>
<evidence type="ECO:0000313" key="10">
    <source>
        <dbReference type="EMBL" id="KAF6836421.1"/>
    </source>
</evidence>
<feature type="compositionally biased region" description="Basic residues" evidence="8">
    <location>
        <begin position="1"/>
        <end position="19"/>
    </location>
</feature>
<gene>
    <name evidence="10" type="ORF">CPLU01_03705</name>
</gene>
<dbReference type="GO" id="GO:0006508">
    <property type="term" value="P:proteolysis"/>
    <property type="evidence" value="ECO:0007669"/>
    <property type="project" value="UniProtKB-KW"/>
</dbReference>
<keyword evidence="2" id="KW-0479">Metal-binding</keyword>
<organism evidence="10 11">
    <name type="scientific">Colletotrichum plurivorum</name>
    <dbReference type="NCBI Taxonomy" id="2175906"/>
    <lineage>
        <taxon>Eukaryota</taxon>
        <taxon>Fungi</taxon>
        <taxon>Dikarya</taxon>
        <taxon>Ascomycota</taxon>
        <taxon>Pezizomycotina</taxon>
        <taxon>Sordariomycetes</taxon>
        <taxon>Hypocreomycetidae</taxon>
        <taxon>Glomerellales</taxon>
        <taxon>Glomerellaceae</taxon>
        <taxon>Colletotrichum</taxon>
        <taxon>Colletotrichum orchidearum species complex</taxon>
    </lineage>
</organism>
<dbReference type="InterPro" id="IPR052202">
    <property type="entry name" value="Yeast_MetPath_Reg"/>
</dbReference>
<keyword evidence="5" id="KW-0238">DNA-binding</keyword>
<feature type="domain" description="Xylanolytic transcriptional activator regulatory" evidence="9">
    <location>
        <begin position="244"/>
        <end position="319"/>
    </location>
</feature>
<keyword evidence="4" id="KW-0805">Transcription regulation</keyword>
<keyword evidence="6" id="KW-0804">Transcription</keyword>
<feature type="region of interest" description="Disordered" evidence="8">
    <location>
        <begin position="1"/>
        <end position="21"/>
    </location>
</feature>
<name>A0A8H6KSF2_9PEZI</name>
<dbReference type="GO" id="GO:0008270">
    <property type="term" value="F:zinc ion binding"/>
    <property type="evidence" value="ECO:0007669"/>
    <property type="project" value="InterPro"/>
</dbReference>
<dbReference type="EMBL" id="WIGO01000032">
    <property type="protein sequence ID" value="KAF6836421.1"/>
    <property type="molecule type" value="Genomic_DNA"/>
</dbReference>
<dbReference type="PANTHER" id="PTHR47782">
    <property type="entry name" value="ZN(II)2CYS6 TRANSCRIPTION FACTOR (EUROFUNG)-RELATED"/>
    <property type="match status" value="1"/>
</dbReference>
<evidence type="ECO:0000256" key="1">
    <source>
        <dbReference type="ARBA" id="ARBA00004123"/>
    </source>
</evidence>
<dbReference type="InterPro" id="IPR007219">
    <property type="entry name" value="XnlR_reg_dom"/>
</dbReference>
<keyword evidence="3" id="KW-0862">Zinc</keyword>
<comment type="subcellular location">
    <subcellularLocation>
        <location evidence="1">Nucleus</location>
    </subcellularLocation>
</comment>